<evidence type="ECO:0000256" key="1">
    <source>
        <dbReference type="SAM" id="Coils"/>
    </source>
</evidence>
<dbReference type="SUPFAM" id="SSF52540">
    <property type="entry name" value="P-loop containing nucleoside triphosphate hydrolases"/>
    <property type="match status" value="1"/>
</dbReference>
<accession>A0ABQ3E3P5</accession>
<evidence type="ECO:0000313" key="2">
    <source>
        <dbReference type="EMBL" id="GHB22348.1"/>
    </source>
</evidence>
<keyword evidence="3" id="KW-1185">Reference proteome</keyword>
<protein>
    <submittedName>
        <fullName evidence="2">ATPase</fullName>
    </submittedName>
</protein>
<dbReference type="InterPro" id="IPR022205">
    <property type="entry name" value="DUF3732"/>
</dbReference>
<dbReference type="RefSeq" id="WP_189444684.1">
    <property type="nucleotide sequence ID" value="NZ_BMZI01000004.1"/>
</dbReference>
<dbReference type="InterPro" id="IPR027417">
    <property type="entry name" value="P-loop_NTPase"/>
</dbReference>
<evidence type="ECO:0000313" key="3">
    <source>
        <dbReference type="Proteomes" id="UP000646745"/>
    </source>
</evidence>
<comment type="caution">
    <text evidence="2">The sequence shown here is derived from an EMBL/GenBank/DDBJ whole genome shotgun (WGS) entry which is preliminary data.</text>
</comment>
<dbReference type="Gene3D" id="3.40.50.300">
    <property type="entry name" value="P-loop containing nucleotide triphosphate hydrolases"/>
    <property type="match status" value="1"/>
</dbReference>
<sequence length="673" mass="77551">MKTLVYEIGVIDKQGNKHPVDFKEGLNVVTGRSSTGKSALIEIFDYCFGSGENTIPKGVITTNAAIYYVALSVNQQDMVIARDPDIATKAFFRRVGSFISEDIVRDYFNSTYFRPLDEFKKHLRDFFLDIDDVDESLAARANRRFNAKAATPSIRSFSSFMLQHQNLVANKHALFYRFDEKEKRDQAVDHTKIFLGLVDQKYFHLSQEKERLGTDVRRLERQKETNKRTSESYKKNVGPVLSQLYALMGFKDEPISLEKVLRHPQDTKDQLDGIIVPEKINHNSDTATQYYSQLKQARNQKTAELRKLQRQAVSIKKHIQEEKRFVDNIKTFSSPEHVYISASVCPFCHTEKDTLRESAEKLQQAITKVSGNLAQARPMKAKFESSLVDVQRSTEVISRELTALNQQITEIEKTEKKLTEQKSLYESILMQKAKLFILLDTLNMADDVELENQIKELNKQLAGINRDLKKYDVQKGLENASAKVNRYMAEIGSHFEFEASYKPINLRFSFETFDLYHLSQENEKIYLRSMGSGANWLYCHVTLFLSLHKYFAELGNKCAIPSILFLDQPTQVYFPNFNRDNSETFEEQKSQEAEQRKTLNVDKNIDEDIKAVENLFSQLSIYCNELEQKNGFSPQIIVTDHADNLTLSNGESFESLVNGNRWRTRGLIYPTGE</sequence>
<keyword evidence="1" id="KW-0175">Coiled coil</keyword>
<name>A0ABQ3E3P5_9GAMM</name>
<organism evidence="2 3">
    <name type="scientific">Salinicola rhizosphaerae</name>
    <dbReference type="NCBI Taxonomy" id="1443141"/>
    <lineage>
        <taxon>Bacteria</taxon>
        <taxon>Pseudomonadati</taxon>
        <taxon>Pseudomonadota</taxon>
        <taxon>Gammaproteobacteria</taxon>
        <taxon>Oceanospirillales</taxon>
        <taxon>Halomonadaceae</taxon>
        <taxon>Salinicola</taxon>
    </lineage>
</organism>
<feature type="coiled-coil region" evidence="1">
    <location>
        <begin position="291"/>
        <end position="318"/>
    </location>
</feature>
<dbReference type="Proteomes" id="UP000646745">
    <property type="component" value="Unassembled WGS sequence"/>
</dbReference>
<dbReference type="Pfam" id="PF12532">
    <property type="entry name" value="DUF3732"/>
    <property type="match status" value="1"/>
</dbReference>
<proteinExistence type="predicted"/>
<gene>
    <name evidence="2" type="ORF">GCM10009038_21620</name>
</gene>
<reference evidence="3" key="1">
    <citation type="journal article" date="2019" name="Int. J. Syst. Evol. Microbiol.">
        <title>The Global Catalogue of Microorganisms (GCM) 10K type strain sequencing project: providing services to taxonomists for standard genome sequencing and annotation.</title>
        <authorList>
            <consortium name="The Broad Institute Genomics Platform"/>
            <consortium name="The Broad Institute Genome Sequencing Center for Infectious Disease"/>
            <person name="Wu L."/>
            <person name="Ma J."/>
        </authorList>
    </citation>
    <scope>NUCLEOTIDE SEQUENCE [LARGE SCALE GENOMIC DNA]</scope>
    <source>
        <strain evidence="3">KCTC 32998</strain>
    </source>
</reference>
<dbReference type="EMBL" id="BMZI01000004">
    <property type="protein sequence ID" value="GHB22348.1"/>
    <property type="molecule type" value="Genomic_DNA"/>
</dbReference>
<feature type="coiled-coil region" evidence="1">
    <location>
        <begin position="401"/>
        <end position="474"/>
    </location>
</feature>